<keyword evidence="5" id="KW-0472">Membrane</keyword>
<feature type="transmembrane region" description="Helical" evidence="5">
    <location>
        <begin position="189"/>
        <end position="210"/>
    </location>
</feature>
<evidence type="ECO:0000259" key="6">
    <source>
        <dbReference type="PROSITE" id="PS50887"/>
    </source>
</evidence>
<evidence type="ECO:0000256" key="1">
    <source>
        <dbReference type="ARBA" id="ARBA00001946"/>
    </source>
</evidence>
<evidence type="ECO:0000256" key="3">
    <source>
        <dbReference type="ARBA" id="ARBA00012528"/>
    </source>
</evidence>
<evidence type="ECO:0000256" key="2">
    <source>
        <dbReference type="ARBA" id="ARBA00004533"/>
    </source>
</evidence>
<comment type="cofactor">
    <cofactor evidence="1">
        <name>Mg(2+)</name>
        <dbReference type="ChEBI" id="CHEBI:18420"/>
    </cofactor>
</comment>
<evidence type="ECO:0000256" key="4">
    <source>
        <dbReference type="ARBA" id="ARBA00034247"/>
    </source>
</evidence>
<dbReference type="InterPro" id="IPR000160">
    <property type="entry name" value="GGDEF_dom"/>
</dbReference>
<sequence>MTIMQAHIPTMFMMVIIVSLTMTICTALVWRPERKEGLGYWTLALALHSSVYTLYSLRGELSDFLTIIVANTLLAGVFVLFAEGLMQFQQRRLNRWLTYWPLLVVPLVLYALLDQLAARVVVMAAIVLYQAILVLVIVFSRHRQTDGRGQYFLITAFGMIIATMAYRGVGTALGMDQMLLITSSNPIQMATFLTATVSMILVGMGLILMVKERADAQMLKLAMHDELTGLPNRRYILEVLERLLAASNRQQQPLSLMMLDTDHFKLINDRHGHQVGDQSLKLLADTLRSRLRAQDHAGRLGGEEFLVVLPNTQASGARELAEQLRQSIEQSTFLTRDSRPLTLTISIGLCCLEPGGELDSQQAISRADQALYLAKQNGRNRVEMAA</sequence>
<dbReference type="PANTHER" id="PTHR45138">
    <property type="entry name" value="REGULATORY COMPONENTS OF SENSORY TRANSDUCTION SYSTEM"/>
    <property type="match status" value="1"/>
</dbReference>
<reference evidence="7 8" key="1">
    <citation type="submission" date="2018-06" db="EMBL/GenBank/DDBJ databases">
        <title>Pseudomonas jilinensis sp. nov., isolated from the production water of Jilin Oilfield in China.</title>
        <authorList>
            <person name="Wang J."/>
        </authorList>
    </citation>
    <scope>NUCLEOTIDE SEQUENCE [LARGE SCALE GENOMIC DNA]</scope>
    <source>
        <strain evidence="7 8">JS15-10A1</strain>
    </source>
</reference>
<feature type="transmembrane region" description="Helical" evidence="5">
    <location>
        <begin position="6"/>
        <end position="30"/>
    </location>
</feature>
<evidence type="ECO:0000313" key="7">
    <source>
        <dbReference type="EMBL" id="RHW20744.1"/>
    </source>
</evidence>
<gene>
    <name evidence="7" type="ORF">C2846_12100</name>
</gene>
<comment type="caution">
    <text evidence="7">The sequence shown here is derived from an EMBL/GenBank/DDBJ whole genome shotgun (WGS) entry which is preliminary data.</text>
</comment>
<dbReference type="Proteomes" id="UP000265745">
    <property type="component" value="Unassembled WGS sequence"/>
</dbReference>
<feature type="transmembrane region" description="Helical" evidence="5">
    <location>
        <begin position="64"/>
        <end position="84"/>
    </location>
</feature>
<dbReference type="EC" id="2.7.7.65" evidence="3"/>
<dbReference type="FunFam" id="3.30.70.270:FF:000001">
    <property type="entry name" value="Diguanylate cyclase domain protein"/>
    <property type="match status" value="1"/>
</dbReference>
<dbReference type="InterPro" id="IPR029787">
    <property type="entry name" value="Nucleotide_cyclase"/>
</dbReference>
<feature type="transmembrane region" description="Helical" evidence="5">
    <location>
        <begin position="37"/>
        <end position="58"/>
    </location>
</feature>
<dbReference type="GO" id="GO:0005886">
    <property type="term" value="C:plasma membrane"/>
    <property type="evidence" value="ECO:0007669"/>
    <property type="project" value="UniProtKB-SubCell"/>
</dbReference>
<feature type="transmembrane region" description="Helical" evidence="5">
    <location>
        <begin position="96"/>
        <end position="113"/>
    </location>
</feature>
<dbReference type="GO" id="GO:0043709">
    <property type="term" value="P:cell adhesion involved in single-species biofilm formation"/>
    <property type="evidence" value="ECO:0007669"/>
    <property type="project" value="TreeGrafter"/>
</dbReference>
<keyword evidence="5" id="KW-0812">Transmembrane</keyword>
<dbReference type="CDD" id="cd01949">
    <property type="entry name" value="GGDEF"/>
    <property type="match status" value="1"/>
</dbReference>
<protein>
    <recommendedName>
        <fullName evidence="3">diguanylate cyclase</fullName>
        <ecNumber evidence="3">2.7.7.65</ecNumber>
    </recommendedName>
</protein>
<dbReference type="InterPro" id="IPR050469">
    <property type="entry name" value="Diguanylate_Cyclase"/>
</dbReference>
<dbReference type="GO" id="GO:1902201">
    <property type="term" value="P:negative regulation of bacterial-type flagellum-dependent cell motility"/>
    <property type="evidence" value="ECO:0007669"/>
    <property type="project" value="TreeGrafter"/>
</dbReference>
<feature type="domain" description="GGDEF" evidence="6">
    <location>
        <begin position="252"/>
        <end position="386"/>
    </location>
</feature>
<keyword evidence="8" id="KW-1185">Reference proteome</keyword>
<comment type="subcellular location">
    <subcellularLocation>
        <location evidence="2">Cell inner membrane</location>
    </subcellularLocation>
</comment>
<organism evidence="7 8">
    <name type="scientific">Pseudomonas jilinensis</name>
    <dbReference type="NCBI Taxonomy" id="2078689"/>
    <lineage>
        <taxon>Bacteria</taxon>
        <taxon>Pseudomonadati</taxon>
        <taxon>Pseudomonadota</taxon>
        <taxon>Gammaproteobacteria</taxon>
        <taxon>Pseudomonadales</taxon>
        <taxon>Pseudomonadaceae</taxon>
        <taxon>Pseudomonas</taxon>
    </lineage>
</organism>
<dbReference type="PANTHER" id="PTHR45138:SF9">
    <property type="entry name" value="DIGUANYLATE CYCLASE DGCM-RELATED"/>
    <property type="match status" value="1"/>
</dbReference>
<dbReference type="EMBL" id="QJSA01000010">
    <property type="protein sequence ID" value="RHW20744.1"/>
    <property type="molecule type" value="Genomic_DNA"/>
</dbReference>
<feature type="transmembrane region" description="Helical" evidence="5">
    <location>
        <begin position="151"/>
        <end position="169"/>
    </location>
</feature>
<dbReference type="OrthoDB" id="9812260at2"/>
<evidence type="ECO:0000256" key="5">
    <source>
        <dbReference type="SAM" id="Phobius"/>
    </source>
</evidence>
<dbReference type="AlphaFoldDB" id="A0A396RVX1"/>
<dbReference type="SMART" id="SM00267">
    <property type="entry name" value="GGDEF"/>
    <property type="match status" value="1"/>
</dbReference>
<keyword evidence="5" id="KW-1133">Transmembrane helix</keyword>
<feature type="transmembrane region" description="Helical" evidence="5">
    <location>
        <begin position="119"/>
        <end position="139"/>
    </location>
</feature>
<dbReference type="PROSITE" id="PS50887">
    <property type="entry name" value="GGDEF"/>
    <property type="match status" value="1"/>
</dbReference>
<dbReference type="Gene3D" id="3.30.70.270">
    <property type="match status" value="1"/>
</dbReference>
<dbReference type="GO" id="GO:0052621">
    <property type="term" value="F:diguanylate cyclase activity"/>
    <property type="evidence" value="ECO:0007669"/>
    <property type="project" value="UniProtKB-EC"/>
</dbReference>
<evidence type="ECO:0000313" key="8">
    <source>
        <dbReference type="Proteomes" id="UP000265745"/>
    </source>
</evidence>
<name>A0A396RVX1_9PSED</name>
<dbReference type="InterPro" id="IPR043128">
    <property type="entry name" value="Rev_trsase/Diguanyl_cyclase"/>
</dbReference>
<comment type="catalytic activity">
    <reaction evidence="4">
        <text>2 GTP = 3',3'-c-di-GMP + 2 diphosphate</text>
        <dbReference type="Rhea" id="RHEA:24898"/>
        <dbReference type="ChEBI" id="CHEBI:33019"/>
        <dbReference type="ChEBI" id="CHEBI:37565"/>
        <dbReference type="ChEBI" id="CHEBI:58805"/>
        <dbReference type="EC" id="2.7.7.65"/>
    </reaction>
</comment>
<dbReference type="NCBIfam" id="TIGR00254">
    <property type="entry name" value="GGDEF"/>
    <property type="match status" value="1"/>
</dbReference>
<dbReference type="Pfam" id="PF00990">
    <property type="entry name" value="GGDEF"/>
    <property type="match status" value="1"/>
</dbReference>
<accession>A0A396RVX1</accession>
<dbReference type="SUPFAM" id="SSF55073">
    <property type="entry name" value="Nucleotide cyclase"/>
    <property type="match status" value="1"/>
</dbReference>
<proteinExistence type="predicted"/>